<accession>A0A242WD08</accession>
<protein>
    <submittedName>
        <fullName evidence="3">Transcriptional regulator</fullName>
    </submittedName>
</protein>
<evidence type="ECO:0000256" key="1">
    <source>
        <dbReference type="ARBA" id="ARBA00023125"/>
    </source>
</evidence>
<evidence type="ECO:0000259" key="2">
    <source>
        <dbReference type="PROSITE" id="PS50943"/>
    </source>
</evidence>
<dbReference type="SMART" id="SM00530">
    <property type="entry name" value="HTH_XRE"/>
    <property type="match status" value="1"/>
</dbReference>
<dbReference type="InterPro" id="IPR001387">
    <property type="entry name" value="Cro/C1-type_HTH"/>
</dbReference>
<proteinExistence type="predicted"/>
<name>A0A242WD08_BACTU</name>
<dbReference type="SUPFAM" id="SSF47413">
    <property type="entry name" value="lambda repressor-like DNA-binding domains"/>
    <property type="match status" value="1"/>
</dbReference>
<dbReference type="Proteomes" id="UP000195152">
    <property type="component" value="Unassembled WGS sequence"/>
</dbReference>
<dbReference type="Gene3D" id="1.10.260.40">
    <property type="entry name" value="lambda repressor-like DNA-binding domains"/>
    <property type="match status" value="1"/>
</dbReference>
<dbReference type="InterPro" id="IPR010982">
    <property type="entry name" value="Lambda_DNA-bd_dom_sf"/>
</dbReference>
<dbReference type="PANTHER" id="PTHR46558">
    <property type="entry name" value="TRACRIPTIONAL REGULATORY PROTEIN-RELATED-RELATED"/>
    <property type="match status" value="1"/>
</dbReference>
<dbReference type="PANTHER" id="PTHR46558:SF6">
    <property type="entry name" value="TRANSCRIPTIONAL REGULATOR, PBSX FAMILY"/>
    <property type="match status" value="1"/>
</dbReference>
<dbReference type="GO" id="GO:0003677">
    <property type="term" value="F:DNA binding"/>
    <property type="evidence" value="ECO:0007669"/>
    <property type="project" value="UniProtKB-KW"/>
</dbReference>
<dbReference type="CDD" id="cd00093">
    <property type="entry name" value="HTH_XRE"/>
    <property type="match status" value="1"/>
</dbReference>
<keyword evidence="1" id="KW-0238">DNA-binding</keyword>
<feature type="domain" description="HTH cro/C1-type" evidence="2">
    <location>
        <begin position="10"/>
        <end position="64"/>
    </location>
</feature>
<comment type="caution">
    <text evidence="3">The sequence shown here is derived from an EMBL/GenBank/DDBJ whole genome shotgun (WGS) entry which is preliminary data.</text>
</comment>
<sequence>MVNLTIFNKVKEIRARFNFTQSVLAEKVGVTRQTIAAIEKGDYVPSLLLALSICDVFDLKMEEVFVLNKEEEDYE</sequence>
<dbReference type="EMBL" id="NFCF01000040">
    <property type="protein sequence ID" value="OTW53889.1"/>
    <property type="molecule type" value="Genomic_DNA"/>
</dbReference>
<evidence type="ECO:0000313" key="3">
    <source>
        <dbReference type="EMBL" id="OTW53889.1"/>
    </source>
</evidence>
<organism evidence="3 4">
    <name type="scientific">Bacillus thuringiensis serovar mexicanensis</name>
    <dbReference type="NCBI Taxonomy" id="180868"/>
    <lineage>
        <taxon>Bacteria</taxon>
        <taxon>Bacillati</taxon>
        <taxon>Bacillota</taxon>
        <taxon>Bacilli</taxon>
        <taxon>Bacillales</taxon>
        <taxon>Bacillaceae</taxon>
        <taxon>Bacillus</taxon>
        <taxon>Bacillus cereus group</taxon>
    </lineage>
</organism>
<dbReference type="AlphaFoldDB" id="A0A242WD08"/>
<dbReference type="PROSITE" id="PS50943">
    <property type="entry name" value="HTH_CROC1"/>
    <property type="match status" value="1"/>
</dbReference>
<dbReference type="Pfam" id="PF01381">
    <property type="entry name" value="HTH_3"/>
    <property type="match status" value="1"/>
</dbReference>
<evidence type="ECO:0000313" key="4">
    <source>
        <dbReference type="Proteomes" id="UP000195152"/>
    </source>
</evidence>
<reference evidence="3 4" key="1">
    <citation type="submission" date="2016-10" db="EMBL/GenBank/DDBJ databases">
        <title>Comparative genomics of Bacillus thuringiensis reveals a path to pathogens against multiple invertebrate hosts.</title>
        <authorList>
            <person name="Zheng J."/>
            <person name="Gao Q."/>
            <person name="Liu H."/>
            <person name="Peng D."/>
            <person name="Ruan L."/>
            <person name="Sun M."/>
        </authorList>
    </citation>
    <scope>NUCLEOTIDE SEQUENCE [LARGE SCALE GENOMIC DNA]</scope>
    <source>
        <strain evidence="3">BGSC 4AC1</strain>
    </source>
</reference>
<gene>
    <name evidence="3" type="ORF">BK699_04690</name>
</gene>